<dbReference type="InterPro" id="IPR029052">
    <property type="entry name" value="Metallo-depent_PP-like"/>
</dbReference>
<comment type="caution">
    <text evidence="1">The sequence shown here is derived from an EMBL/GenBank/DDBJ whole genome shotgun (WGS) entry which is preliminary data.</text>
</comment>
<protein>
    <recommendedName>
        <fullName evidence="3">Calcineurin-like phosphoesterase family protein</fullName>
    </recommendedName>
</protein>
<keyword evidence="2" id="KW-1185">Reference proteome</keyword>
<dbReference type="AlphaFoldDB" id="A0A2T0JRA0"/>
<evidence type="ECO:0000313" key="1">
    <source>
        <dbReference type="EMBL" id="PRX10167.1"/>
    </source>
</evidence>
<organism evidence="1 2">
    <name type="scientific">Actinoplanes italicus</name>
    <dbReference type="NCBI Taxonomy" id="113567"/>
    <lineage>
        <taxon>Bacteria</taxon>
        <taxon>Bacillati</taxon>
        <taxon>Actinomycetota</taxon>
        <taxon>Actinomycetes</taxon>
        <taxon>Micromonosporales</taxon>
        <taxon>Micromonosporaceae</taxon>
        <taxon>Actinoplanes</taxon>
    </lineage>
</organism>
<evidence type="ECO:0000313" key="2">
    <source>
        <dbReference type="Proteomes" id="UP000239415"/>
    </source>
</evidence>
<dbReference type="Gene3D" id="3.60.21.10">
    <property type="match status" value="1"/>
</dbReference>
<gene>
    <name evidence="1" type="ORF">CLV67_13452</name>
</gene>
<name>A0A2T0JRA0_9ACTN</name>
<dbReference type="EMBL" id="PVMZ01000034">
    <property type="protein sequence ID" value="PRX10167.1"/>
    <property type="molecule type" value="Genomic_DNA"/>
</dbReference>
<dbReference type="RefSeq" id="WP_203737620.1">
    <property type="nucleotide sequence ID" value="NZ_BOMO01000145.1"/>
</dbReference>
<dbReference type="Proteomes" id="UP000239415">
    <property type="component" value="Unassembled WGS sequence"/>
</dbReference>
<reference evidence="1 2" key="1">
    <citation type="submission" date="2018-03" db="EMBL/GenBank/DDBJ databases">
        <title>Genomic Encyclopedia of Archaeal and Bacterial Type Strains, Phase II (KMG-II): from individual species to whole genera.</title>
        <authorList>
            <person name="Goeker M."/>
        </authorList>
    </citation>
    <scope>NUCLEOTIDE SEQUENCE [LARGE SCALE GENOMIC DNA]</scope>
    <source>
        <strain evidence="1 2">DSM 43146</strain>
    </source>
</reference>
<proteinExistence type="predicted"/>
<evidence type="ECO:0008006" key="3">
    <source>
        <dbReference type="Google" id="ProtNLM"/>
    </source>
</evidence>
<accession>A0A2T0JRA0</accession>
<sequence length="60" mass="6580">MPGKTTHRILHLSDPHLTASRADEDGVDAADSLDRILHDVRFVPGIDAVAFARERGIPHI</sequence>